<organism evidence="1 2">
    <name type="scientific">Naganishia adeliensis</name>
    <dbReference type="NCBI Taxonomy" id="92952"/>
    <lineage>
        <taxon>Eukaryota</taxon>
        <taxon>Fungi</taxon>
        <taxon>Dikarya</taxon>
        <taxon>Basidiomycota</taxon>
        <taxon>Agaricomycotina</taxon>
        <taxon>Tremellomycetes</taxon>
        <taxon>Filobasidiales</taxon>
        <taxon>Filobasidiaceae</taxon>
        <taxon>Naganishia</taxon>
    </lineage>
</organism>
<comment type="caution">
    <text evidence="1">The sequence shown here is derived from an EMBL/GenBank/DDBJ whole genome shotgun (WGS) entry which is preliminary data.</text>
</comment>
<dbReference type="Proteomes" id="UP001230649">
    <property type="component" value="Unassembled WGS sequence"/>
</dbReference>
<name>A0ACC2X219_9TREE</name>
<evidence type="ECO:0000313" key="2">
    <source>
        <dbReference type="Proteomes" id="UP001230649"/>
    </source>
</evidence>
<reference evidence="1" key="1">
    <citation type="submission" date="2023-04" db="EMBL/GenBank/DDBJ databases">
        <title>Draft Genome sequencing of Naganishia species isolated from polar environments using Oxford Nanopore Technology.</title>
        <authorList>
            <person name="Leo P."/>
            <person name="Venkateswaran K."/>
        </authorList>
    </citation>
    <scope>NUCLEOTIDE SEQUENCE</scope>
    <source>
        <strain evidence="1">MNA-CCFEE 5262</strain>
    </source>
</reference>
<protein>
    <submittedName>
        <fullName evidence="1">Uncharacterized protein</fullName>
    </submittedName>
</protein>
<evidence type="ECO:0000313" key="1">
    <source>
        <dbReference type="EMBL" id="KAJ9117753.1"/>
    </source>
</evidence>
<gene>
    <name evidence="1" type="ORF">QFC20_000031</name>
</gene>
<accession>A0ACC2X219</accession>
<dbReference type="EMBL" id="JASBWS010000001">
    <property type="protein sequence ID" value="KAJ9117753.1"/>
    <property type="molecule type" value="Genomic_DNA"/>
</dbReference>
<proteinExistence type="predicted"/>
<keyword evidence="2" id="KW-1185">Reference proteome</keyword>
<sequence length="204" mass="23723">MAKTVDITIKSDITTSRQDDAIFGTLVHGKYLPMLFEHAVNRTSPELLGEAILRLLTSTFSHDRRNSDNGYSDIKARKGYITIIDEEENCHEIKESDLLSCFEYLQDPAYSLNLRPPHIWLMAESTWTVDWLVKLMSDDLPPLEDVQMDYNADIDLHLRARYWGIYNNYLWKKQLLTSRVAHKPWECLALLRFSAVFRINAQVS</sequence>